<dbReference type="AlphaFoldDB" id="A0A3A4BIA7"/>
<dbReference type="InterPro" id="IPR007887">
    <property type="entry name" value="MecA_N"/>
</dbReference>
<keyword evidence="3" id="KW-0472">Membrane</keyword>
<dbReference type="Pfam" id="PF05223">
    <property type="entry name" value="MecA_N"/>
    <property type="match status" value="1"/>
</dbReference>
<feature type="domain" description="Penicillin-binding protein transpeptidase" evidence="4">
    <location>
        <begin position="262"/>
        <end position="530"/>
    </location>
</feature>
<dbReference type="GO" id="GO:0046677">
    <property type="term" value="P:response to antibiotic"/>
    <property type="evidence" value="ECO:0007669"/>
    <property type="project" value="InterPro"/>
</dbReference>
<dbReference type="GO" id="GO:0005886">
    <property type="term" value="C:plasma membrane"/>
    <property type="evidence" value="ECO:0007669"/>
    <property type="project" value="TreeGrafter"/>
</dbReference>
<dbReference type="InterPro" id="IPR001460">
    <property type="entry name" value="PCN-bd_Tpept"/>
</dbReference>
<dbReference type="GO" id="GO:0071555">
    <property type="term" value="P:cell wall organization"/>
    <property type="evidence" value="ECO:0007669"/>
    <property type="project" value="TreeGrafter"/>
</dbReference>
<dbReference type="Gene3D" id="3.90.1310.10">
    <property type="entry name" value="Penicillin-binding protein 2a (Domain 2)"/>
    <property type="match status" value="1"/>
</dbReference>
<organism evidence="7 8">
    <name type="scientific">Bailinhaonella thermotolerans</name>
    <dbReference type="NCBI Taxonomy" id="1070861"/>
    <lineage>
        <taxon>Bacteria</taxon>
        <taxon>Bacillati</taxon>
        <taxon>Actinomycetota</taxon>
        <taxon>Actinomycetes</taxon>
        <taxon>Streptosporangiales</taxon>
        <taxon>Streptosporangiaceae</taxon>
        <taxon>Bailinhaonella</taxon>
    </lineage>
</organism>
<protein>
    <submittedName>
        <fullName evidence="7">Cell division protein FtsI</fullName>
    </submittedName>
</protein>
<name>A0A3A4BIA7_9ACTN</name>
<comment type="caution">
    <text evidence="7">The sequence shown here is derived from an EMBL/GenBank/DDBJ whole genome shotgun (WGS) entry which is preliminary data.</text>
</comment>
<comment type="subcellular location">
    <subcellularLocation>
        <location evidence="1">Membrane</location>
    </subcellularLocation>
</comment>
<reference evidence="7 8" key="1">
    <citation type="submission" date="2018-09" db="EMBL/GenBank/DDBJ databases">
        <title>YIM 75507 draft genome.</title>
        <authorList>
            <person name="Tang S."/>
            <person name="Feng Y."/>
        </authorList>
    </citation>
    <scope>NUCLEOTIDE SEQUENCE [LARGE SCALE GENOMIC DNA]</scope>
    <source>
        <strain evidence="7 8">YIM 75507</strain>
    </source>
</reference>
<dbReference type="OrthoDB" id="5241017at2"/>
<evidence type="ECO:0000259" key="5">
    <source>
        <dbReference type="Pfam" id="PF03717"/>
    </source>
</evidence>
<keyword evidence="8" id="KW-1185">Reference proteome</keyword>
<evidence type="ECO:0000259" key="4">
    <source>
        <dbReference type="Pfam" id="PF00905"/>
    </source>
</evidence>
<evidence type="ECO:0000313" key="7">
    <source>
        <dbReference type="EMBL" id="RJL34562.1"/>
    </source>
</evidence>
<comment type="similarity">
    <text evidence="2">Belongs to the transpeptidase family.</text>
</comment>
<feature type="domain" description="Penicillin-binding protein dimerisation" evidence="5">
    <location>
        <begin position="165"/>
        <end position="226"/>
    </location>
</feature>
<evidence type="ECO:0000256" key="2">
    <source>
        <dbReference type="ARBA" id="ARBA00007171"/>
    </source>
</evidence>
<feature type="domain" description="NTF2-like N-terminal transpeptidase" evidence="6">
    <location>
        <begin position="76"/>
        <end position="134"/>
    </location>
</feature>
<evidence type="ECO:0000313" key="8">
    <source>
        <dbReference type="Proteomes" id="UP000265768"/>
    </source>
</evidence>
<dbReference type="GO" id="GO:0008658">
    <property type="term" value="F:penicillin binding"/>
    <property type="evidence" value="ECO:0007669"/>
    <property type="project" value="InterPro"/>
</dbReference>
<keyword evidence="7" id="KW-0132">Cell division</keyword>
<dbReference type="PANTHER" id="PTHR30627:SF24">
    <property type="entry name" value="PENICILLIN-BINDING PROTEIN 4B"/>
    <property type="match status" value="1"/>
</dbReference>
<dbReference type="Proteomes" id="UP000265768">
    <property type="component" value="Unassembled WGS sequence"/>
</dbReference>
<dbReference type="PANTHER" id="PTHR30627">
    <property type="entry name" value="PEPTIDOGLYCAN D,D-TRANSPEPTIDASE"/>
    <property type="match status" value="1"/>
</dbReference>
<dbReference type="Pfam" id="PF03717">
    <property type="entry name" value="PBP_dimer"/>
    <property type="match status" value="1"/>
</dbReference>
<dbReference type="GO" id="GO:0051301">
    <property type="term" value="P:cell division"/>
    <property type="evidence" value="ECO:0007669"/>
    <property type="project" value="UniProtKB-KW"/>
</dbReference>
<evidence type="ECO:0000256" key="3">
    <source>
        <dbReference type="ARBA" id="ARBA00023136"/>
    </source>
</evidence>
<accession>A0A3A4BIA7</accession>
<dbReference type="InterPro" id="IPR005311">
    <property type="entry name" value="PBP_dimer"/>
</dbReference>
<gene>
    <name evidence="7" type="ORF">D5H75_09170</name>
</gene>
<dbReference type="GO" id="GO:0071972">
    <property type="term" value="F:peptidoglycan L,D-transpeptidase activity"/>
    <property type="evidence" value="ECO:0007669"/>
    <property type="project" value="TreeGrafter"/>
</dbReference>
<dbReference type="SUPFAM" id="SSF56601">
    <property type="entry name" value="beta-lactamase/transpeptidase-like"/>
    <property type="match status" value="1"/>
</dbReference>
<dbReference type="InterPro" id="IPR012338">
    <property type="entry name" value="Beta-lactam/transpept-like"/>
</dbReference>
<evidence type="ECO:0000256" key="1">
    <source>
        <dbReference type="ARBA" id="ARBA00004370"/>
    </source>
</evidence>
<dbReference type="RefSeq" id="WP_119925864.1">
    <property type="nucleotide sequence ID" value="NZ_QZEY01000002.1"/>
</dbReference>
<proteinExistence type="inferred from homology"/>
<dbReference type="EMBL" id="QZEY01000002">
    <property type="protein sequence ID" value="RJL34562.1"/>
    <property type="molecule type" value="Genomic_DNA"/>
</dbReference>
<dbReference type="Gene3D" id="3.40.710.10">
    <property type="entry name" value="DD-peptidase/beta-lactamase superfamily"/>
    <property type="match status" value="1"/>
</dbReference>
<keyword evidence="7" id="KW-0131">Cell cycle</keyword>
<dbReference type="Pfam" id="PF00905">
    <property type="entry name" value="Transpeptidase"/>
    <property type="match status" value="1"/>
</dbReference>
<sequence length="534" mass="56054">MGRRAVRITAGVAALALVAGGVWYLNGDAPERRLVEDYLAAWERNDVKAMKALVAAPPAGFDRWHRDSAIGRADYEAGDLREKDGGYEARFTARVALAEGADWTYEGRLRLVESDGSWKVRWSPAAIHPDLREGRALRLRRSWPERAAVTAADGTRIDTEDTYGSVKQLVGAVAPATAEDVKRLGAPYRAGDPVGTDGLQRTFERRLAGRPGLRVELTEGGRTLSTLARVGGAPGKALRTSVDLAAQKAGADALRDEKRNASLVAVKASTGEIKAVVNKPGGFNRALMGHYPPGSTFKVVTASALVADGLSPATRVACPARQTIGGFEFHNAGYKDYGTLPLRDAFAHSCNTTFGDLGVERLGEKRLREVAESFGFGSPLNPGVPAVRARFPSTGSETELASAAFGQGKVLASPLNMATVAAAIAGGAWRPPRLVDAALLPGGEVRKLEPGIVRALRQLMPAVVSDGTANAVDFPAGVGGKTGTAEFGEGEEPPAHSWFIGYKGDLAFAVIVEGAGEGAAAAAPIAAEFLRGLS</sequence>
<dbReference type="InterPro" id="IPR050515">
    <property type="entry name" value="Beta-lactam/transpept"/>
</dbReference>
<evidence type="ECO:0000259" key="6">
    <source>
        <dbReference type="Pfam" id="PF05223"/>
    </source>
</evidence>